<dbReference type="Proteomes" id="UP000198885">
    <property type="component" value="Unassembled WGS sequence"/>
</dbReference>
<dbReference type="PANTHER" id="PTHR30535:SF34">
    <property type="entry name" value="MOLYBDATE-BINDING PROTEIN MOLA"/>
    <property type="match status" value="1"/>
</dbReference>
<dbReference type="PROSITE" id="PS50983">
    <property type="entry name" value="FE_B12_PBP"/>
    <property type="match status" value="1"/>
</dbReference>
<proteinExistence type="predicted"/>
<dbReference type="EMBL" id="FOGU01000002">
    <property type="protein sequence ID" value="SER71809.1"/>
    <property type="molecule type" value="Genomic_DNA"/>
</dbReference>
<dbReference type="InterPro" id="IPR002491">
    <property type="entry name" value="ABC_transptr_periplasmic_BD"/>
</dbReference>
<keyword evidence="3" id="KW-1185">Reference proteome</keyword>
<dbReference type="GO" id="GO:0071281">
    <property type="term" value="P:cellular response to iron ion"/>
    <property type="evidence" value="ECO:0007669"/>
    <property type="project" value="TreeGrafter"/>
</dbReference>
<sequence length="270" mass="28000">MALVLAGLMGGPAGAGDPPARVVSTNLCTDQLAMLVAGAGQLHSVSYLAADPRSSSMPEAAAAYPLNHGRAEEIYLMRPDLVLSGGFATRATTDMLRRLGIRVVVFQPASSLDDVRDRLTRMGEVLGREDRAAELVAAFDARLAELRATDGNRPSAALYAANGYTSGNGSLAGQILATAGFDNIADEAGYPNGGAMPLEVLAMARPDAIVASRPYPGRSRAESVLDHPALAAIGAARGHIDADWSCGTPHVLDAVAEMRALRRGIGDDAP</sequence>
<accession>A0A1H9RIQ1</accession>
<dbReference type="RefSeq" id="WP_235859771.1">
    <property type="nucleotide sequence ID" value="NZ_FOGU01000002.1"/>
</dbReference>
<dbReference type="STRING" id="641238.SAMN04490244_102264"/>
<evidence type="ECO:0000313" key="2">
    <source>
        <dbReference type="EMBL" id="SER71809.1"/>
    </source>
</evidence>
<organism evidence="2 3">
    <name type="scientific">Tranquillimonas rosea</name>
    <dbReference type="NCBI Taxonomy" id="641238"/>
    <lineage>
        <taxon>Bacteria</taxon>
        <taxon>Pseudomonadati</taxon>
        <taxon>Pseudomonadota</taxon>
        <taxon>Alphaproteobacteria</taxon>
        <taxon>Rhodobacterales</taxon>
        <taxon>Roseobacteraceae</taxon>
        <taxon>Tranquillimonas</taxon>
    </lineage>
</organism>
<protein>
    <submittedName>
        <fullName evidence="2">Iron complex transport system substrate-binding protein</fullName>
    </submittedName>
</protein>
<feature type="domain" description="Fe/B12 periplasmic-binding" evidence="1">
    <location>
        <begin position="21"/>
        <end position="270"/>
    </location>
</feature>
<reference evidence="2 3" key="1">
    <citation type="submission" date="2016-10" db="EMBL/GenBank/DDBJ databases">
        <authorList>
            <person name="de Groot N.N."/>
        </authorList>
    </citation>
    <scope>NUCLEOTIDE SEQUENCE [LARGE SCALE GENOMIC DNA]</scope>
    <source>
        <strain evidence="2 3">DSM 23042</strain>
    </source>
</reference>
<evidence type="ECO:0000259" key="1">
    <source>
        <dbReference type="PROSITE" id="PS50983"/>
    </source>
</evidence>
<dbReference type="SUPFAM" id="SSF53807">
    <property type="entry name" value="Helical backbone' metal receptor"/>
    <property type="match status" value="1"/>
</dbReference>
<dbReference type="Gene3D" id="3.40.50.1980">
    <property type="entry name" value="Nitrogenase molybdenum iron protein domain"/>
    <property type="match status" value="2"/>
</dbReference>
<dbReference type="PANTHER" id="PTHR30535">
    <property type="entry name" value="VITAMIN B12-BINDING PROTEIN"/>
    <property type="match status" value="1"/>
</dbReference>
<dbReference type="AlphaFoldDB" id="A0A1H9RIQ1"/>
<dbReference type="Pfam" id="PF01497">
    <property type="entry name" value="Peripla_BP_2"/>
    <property type="match status" value="1"/>
</dbReference>
<gene>
    <name evidence="2" type="ORF">SAMN04490244_102264</name>
</gene>
<evidence type="ECO:0000313" key="3">
    <source>
        <dbReference type="Proteomes" id="UP000198885"/>
    </source>
</evidence>
<dbReference type="InterPro" id="IPR050902">
    <property type="entry name" value="ABC_Transporter_SBP"/>
</dbReference>
<name>A0A1H9RIQ1_9RHOB</name>